<organism evidence="2 3">
    <name type="scientific">Streptomyces albus (strain ATCC 21838 / DSM 41398 / FERM P-419 / JCM 4703 / NBRC 107858)</name>
    <dbReference type="NCBI Taxonomy" id="1081613"/>
    <lineage>
        <taxon>Bacteria</taxon>
        <taxon>Bacillati</taxon>
        <taxon>Actinomycetota</taxon>
        <taxon>Actinomycetes</taxon>
        <taxon>Kitasatosporales</taxon>
        <taxon>Streptomycetaceae</taxon>
        <taxon>Streptomyces</taxon>
    </lineage>
</organism>
<dbReference type="EMBL" id="CP010519">
    <property type="protein sequence ID" value="AJE87241.1"/>
    <property type="molecule type" value="Genomic_DNA"/>
</dbReference>
<keyword evidence="3" id="KW-1185">Reference proteome</keyword>
<reference evidence="2 3" key="1">
    <citation type="submission" date="2015-01" db="EMBL/GenBank/DDBJ databases">
        <title>Enhanced salinomycin production by adjusting the supply of polyketide extender units in Streptomyce albus DSM 41398.</title>
        <authorList>
            <person name="Lu C."/>
        </authorList>
    </citation>
    <scope>NUCLEOTIDE SEQUENCE [LARGE SCALE GENOMIC DNA]</scope>
    <source>
        <strain evidence="3">ATCC 21838 / DSM 41398 / FERM P-419 / JCM 4703 / NBRC 107858</strain>
    </source>
</reference>
<dbReference type="Proteomes" id="UP000031523">
    <property type="component" value="Chromosome"/>
</dbReference>
<accession>A0A0B5F8N6</accession>
<sequence length="85" mass="9316">MVLAVRHARCRRPRAKLPGAAYIGVVAGELRGHEPHDLWDQTLDLPRFHVVFDEERAYGQGHGRIGSALGEPIGGAAEEFSNSSR</sequence>
<feature type="region of interest" description="Disordered" evidence="1">
    <location>
        <begin position="63"/>
        <end position="85"/>
    </location>
</feature>
<evidence type="ECO:0000313" key="3">
    <source>
        <dbReference type="Proteomes" id="UP000031523"/>
    </source>
</evidence>
<evidence type="ECO:0000256" key="1">
    <source>
        <dbReference type="SAM" id="MobiDB-lite"/>
    </source>
</evidence>
<dbReference type="AlphaFoldDB" id="A0A0B5F8N6"/>
<protein>
    <submittedName>
        <fullName evidence="2">Uncharacterized protein</fullName>
    </submittedName>
</protein>
<name>A0A0B5F8N6_STRA4</name>
<evidence type="ECO:0000313" key="2">
    <source>
        <dbReference type="EMBL" id="AJE87241.1"/>
    </source>
</evidence>
<proteinExistence type="predicted"/>
<dbReference type="KEGG" id="sals:SLNWT_6865"/>
<gene>
    <name evidence="2" type="ORF">SLNWT_6865</name>
</gene>